<dbReference type="RefSeq" id="WP_319945153.1">
    <property type="nucleotide sequence ID" value="NZ_WEGK01000008.1"/>
</dbReference>
<dbReference type="GO" id="GO:0004029">
    <property type="term" value="F:aldehyde dehydrogenase (NAD+) activity"/>
    <property type="evidence" value="ECO:0007669"/>
    <property type="project" value="TreeGrafter"/>
</dbReference>
<sequence length="355" mass="38584">MSARHLVIGASGFLGSHVVRALIERGEPVRAMVRRTSSLRALEDLDVEYAYGDIEDPESVRAAMRGCEVVYYCVVDARPWLRDPARLFHTNVTSLRPVLDVALEAGLRRFVFTSSIATLPIGEGVVDEGSGPHNWERRGGAYVQSRVQAERLVLDYARDRGLPAVAMCVANTYGPGDYLPTPHGGFVAAAVRGKMPLYVRGVGAEVVDIRDAARALILAGERGRVGERYIVSAGFHNSRELHDLAARISGAEPPRYGIPRAMLPVAGLLGEIAARISGKEVRLTRTSMRLMHIMTPLDHSKAERELGWYPRPIRDTIGDAAHFFTVGRRRGRADGSADPDVSGTVPSTTPTGGEV</sequence>
<accession>A0A7K0D5W5</accession>
<evidence type="ECO:0000313" key="3">
    <source>
        <dbReference type="EMBL" id="MQY20951.1"/>
    </source>
</evidence>
<dbReference type="Gene3D" id="3.40.50.720">
    <property type="entry name" value="NAD(P)-binding Rossmann-like Domain"/>
    <property type="match status" value="1"/>
</dbReference>
<dbReference type="EC" id="1.1.1.394" evidence="3"/>
<dbReference type="GO" id="GO:0005737">
    <property type="term" value="C:cytoplasm"/>
    <property type="evidence" value="ECO:0007669"/>
    <property type="project" value="TreeGrafter"/>
</dbReference>
<keyword evidence="3" id="KW-0560">Oxidoreductase</keyword>
<dbReference type="InterPro" id="IPR036291">
    <property type="entry name" value="NAD(P)-bd_dom_sf"/>
</dbReference>
<name>A0A7K0D5W5_9NOCA</name>
<feature type="domain" description="NAD-dependent epimerase/dehydratase" evidence="2">
    <location>
        <begin position="6"/>
        <end position="230"/>
    </location>
</feature>
<dbReference type="PANTHER" id="PTHR48079:SF6">
    <property type="entry name" value="NAD(P)-BINDING DOMAIN-CONTAINING PROTEIN-RELATED"/>
    <property type="match status" value="1"/>
</dbReference>
<dbReference type="AlphaFoldDB" id="A0A7K0D5W5"/>
<reference evidence="3 4" key="1">
    <citation type="submission" date="2019-10" db="EMBL/GenBank/DDBJ databases">
        <title>Nocardia macrotermitis sp. nov. and Nocardia aurantia sp. nov., isolated from the gut of fungus growing-termite Macrotermes natalensis.</title>
        <authorList>
            <person name="Benndorf R."/>
            <person name="Schwitalla J."/>
            <person name="Martin K."/>
            <person name="De Beer W."/>
            <person name="Kaster A.-K."/>
            <person name="Vollmers J."/>
            <person name="Poulsen M."/>
            <person name="Beemelmanns C."/>
        </authorList>
    </citation>
    <scope>NUCLEOTIDE SEQUENCE [LARGE SCALE GENOMIC DNA]</scope>
    <source>
        <strain evidence="3 4">RB20</strain>
    </source>
</reference>
<dbReference type="InterPro" id="IPR001509">
    <property type="entry name" value="Epimerase_deHydtase"/>
</dbReference>
<proteinExistence type="predicted"/>
<gene>
    <name evidence="3" type="primary">auaH</name>
    <name evidence="3" type="ORF">NRB20_40600</name>
</gene>
<evidence type="ECO:0000259" key="2">
    <source>
        <dbReference type="Pfam" id="PF01370"/>
    </source>
</evidence>
<feature type="compositionally biased region" description="Low complexity" evidence="1">
    <location>
        <begin position="341"/>
        <end position="355"/>
    </location>
</feature>
<dbReference type="Proteomes" id="UP000438448">
    <property type="component" value="Unassembled WGS sequence"/>
</dbReference>
<dbReference type="PANTHER" id="PTHR48079">
    <property type="entry name" value="PROTEIN YEEZ"/>
    <property type="match status" value="1"/>
</dbReference>
<keyword evidence="4" id="KW-1185">Reference proteome</keyword>
<dbReference type="Pfam" id="PF01370">
    <property type="entry name" value="Epimerase"/>
    <property type="match status" value="1"/>
</dbReference>
<evidence type="ECO:0000313" key="4">
    <source>
        <dbReference type="Proteomes" id="UP000438448"/>
    </source>
</evidence>
<feature type="region of interest" description="Disordered" evidence="1">
    <location>
        <begin position="330"/>
        <end position="355"/>
    </location>
</feature>
<dbReference type="EMBL" id="WEGK01000008">
    <property type="protein sequence ID" value="MQY20951.1"/>
    <property type="molecule type" value="Genomic_DNA"/>
</dbReference>
<comment type="caution">
    <text evidence="3">The sequence shown here is derived from an EMBL/GenBank/DDBJ whole genome shotgun (WGS) entry which is preliminary data.</text>
</comment>
<protein>
    <submittedName>
        <fullName evidence="3">Aurachin B dehydrogenase</fullName>
        <ecNumber evidence="3">1.1.1.394</ecNumber>
    </submittedName>
</protein>
<evidence type="ECO:0000256" key="1">
    <source>
        <dbReference type="SAM" id="MobiDB-lite"/>
    </source>
</evidence>
<organism evidence="3 4">
    <name type="scientific">Nocardia macrotermitis</name>
    <dbReference type="NCBI Taxonomy" id="2585198"/>
    <lineage>
        <taxon>Bacteria</taxon>
        <taxon>Bacillati</taxon>
        <taxon>Actinomycetota</taxon>
        <taxon>Actinomycetes</taxon>
        <taxon>Mycobacteriales</taxon>
        <taxon>Nocardiaceae</taxon>
        <taxon>Nocardia</taxon>
    </lineage>
</organism>
<dbReference type="InterPro" id="IPR051783">
    <property type="entry name" value="NAD(P)-dependent_oxidoreduct"/>
</dbReference>
<dbReference type="SUPFAM" id="SSF51735">
    <property type="entry name" value="NAD(P)-binding Rossmann-fold domains"/>
    <property type="match status" value="1"/>
</dbReference>